<organism evidence="1">
    <name type="scientific">Orpheovirus IHUMI-LCC2</name>
    <dbReference type="NCBI Taxonomy" id="2023057"/>
    <lineage>
        <taxon>Viruses</taxon>
        <taxon>Varidnaviria</taxon>
        <taxon>Bamfordvirae</taxon>
        <taxon>Nucleocytoviricota</taxon>
        <taxon>Megaviricetes</taxon>
        <taxon>Pimascovirales</taxon>
        <taxon>Ocovirineae</taxon>
        <taxon>Orpheoviridae</taxon>
        <taxon>Alphaorpheovirus</taxon>
        <taxon>Alphaorpheovirus massiliense</taxon>
    </lineage>
</organism>
<keyword evidence="2" id="KW-1185">Reference proteome</keyword>
<protein>
    <submittedName>
        <fullName evidence="1">Uncharacterized protein</fullName>
    </submittedName>
</protein>
<dbReference type="Proteomes" id="UP000236316">
    <property type="component" value="Segment"/>
</dbReference>
<sequence length="102" mass="11667">MATRVEKVVSCLRRGNYDGAIWNVNTLINADNMEERMIGIGLDYYIRDLLGACERKNDALYLRLKNHIKNAKNGERMSVEKIGESGEIKYYLYGIYNLAGIC</sequence>
<dbReference type="EMBL" id="LT906555">
    <property type="protein sequence ID" value="SNW62133.1"/>
    <property type="molecule type" value="Genomic_DNA"/>
</dbReference>
<gene>
    <name evidence="1" type="ORF">ORPV_229</name>
</gene>
<dbReference type="KEGG" id="vg:35381994"/>
<accession>A0A2I2L3N4</accession>
<evidence type="ECO:0000313" key="1">
    <source>
        <dbReference type="EMBL" id="SNW62133.1"/>
    </source>
</evidence>
<evidence type="ECO:0000313" key="2">
    <source>
        <dbReference type="Proteomes" id="UP000236316"/>
    </source>
</evidence>
<reference evidence="1" key="1">
    <citation type="submission" date="2017-08" db="EMBL/GenBank/DDBJ databases">
        <authorList>
            <consortium name="Urmite Genomes"/>
        </authorList>
    </citation>
    <scope>NUCLEOTIDE SEQUENCE [LARGE SCALE GENOMIC DNA]</scope>
    <source>
        <strain evidence="1">IHUMI-LCC2</strain>
    </source>
</reference>
<name>A0A2I2L3N4_9VIRU</name>
<dbReference type="RefSeq" id="YP_009448435.1">
    <property type="nucleotide sequence ID" value="NC_036594.1"/>
</dbReference>
<proteinExistence type="predicted"/>
<dbReference type="GeneID" id="35381994"/>